<keyword evidence="1" id="KW-1133">Transmembrane helix</keyword>
<organism evidence="2 3">
    <name type="scientific">Enterococcus villorum</name>
    <dbReference type="NCBI Taxonomy" id="112904"/>
    <lineage>
        <taxon>Bacteria</taxon>
        <taxon>Bacillati</taxon>
        <taxon>Bacillota</taxon>
        <taxon>Bacilli</taxon>
        <taxon>Lactobacillales</taxon>
        <taxon>Enterococcaceae</taxon>
        <taxon>Enterococcus</taxon>
    </lineage>
</organism>
<dbReference type="Proteomes" id="UP000321830">
    <property type="component" value="Unassembled WGS sequence"/>
</dbReference>
<dbReference type="EMBL" id="BJWF01000052">
    <property type="protein sequence ID" value="GEL93164.1"/>
    <property type="molecule type" value="Genomic_DNA"/>
</dbReference>
<comment type="caution">
    <text evidence="2">The sequence shown here is derived from an EMBL/GenBank/DDBJ whole genome shotgun (WGS) entry which is preliminary data.</text>
</comment>
<proteinExistence type="predicted"/>
<dbReference type="AlphaFoldDB" id="A0A511J5A5"/>
<reference evidence="2 3" key="1">
    <citation type="submission" date="2019-07" db="EMBL/GenBank/DDBJ databases">
        <title>Whole genome shotgun sequence of Enterococcus villorum NBRC 100699.</title>
        <authorList>
            <person name="Hosoyama A."/>
            <person name="Uohara A."/>
            <person name="Ohji S."/>
            <person name="Ichikawa N."/>
        </authorList>
    </citation>
    <scope>NUCLEOTIDE SEQUENCE [LARGE SCALE GENOMIC DNA]</scope>
    <source>
        <strain evidence="2 3">NBRC 100699</strain>
    </source>
</reference>
<accession>A0A511J5A5</accession>
<dbReference type="RefSeq" id="WP_010751845.1">
    <property type="nucleotide sequence ID" value="NZ_BJWF01000052.1"/>
</dbReference>
<keyword evidence="1" id="KW-0812">Transmembrane</keyword>
<feature type="transmembrane region" description="Helical" evidence="1">
    <location>
        <begin position="12"/>
        <end position="41"/>
    </location>
</feature>
<evidence type="ECO:0000313" key="3">
    <source>
        <dbReference type="Proteomes" id="UP000321830"/>
    </source>
</evidence>
<evidence type="ECO:0000313" key="2">
    <source>
        <dbReference type="EMBL" id="GEL93164.1"/>
    </source>
</evidence>
<name>A0A511J5A5_9ENTE</name>
<keyword evidence="1" id="KW-0472">Membrane</keyword>
<evidence type="ECO:0000256" key="1">
    <source>
        <dbReference type="SAM" id="Phobius"/>
    </source>
</evidence>
<protein>
    <submittedName>
        <fullName evidence="2">Uncharacterized protein</fullName>
    </submittedName>
</protein>
<gene>
    <name evidence="2" type="ORF">EVI01_25010</name>
</gene>
<sequence>MMNEKTIDLLIILFFTLVIVAKRYVIFGLLFAITMLVLCVLARGKEGKYERVSKS</sequence>